<dbReference type="InterPro" id="IPR029058">
    <property type="entry name" value="AB_hydrolase_fold"/>
</dbReference>
<dbReference type="EMBL" id="JACASE010000001">
    <property type="protein sequence ID" value="KAF6504045.1"/>
    <property type="molecule type" value="Genomic_DNA"/>
</dbReference>
<comment type="caution">
    <text evidence="2">The sequence shown here is derived from an EMBL/GenBank/DDBJ whole genome shotgun (WGS) entry which is preliminary data.</text>
</comment>
<protein>
    <submittedName>
        <fullName evidence="2">Biphenyl hydrolase like</fullName>
    </submittedName>
</protein>
<keyword evidence="2" id="KW-0378">Hydrolase</keyword>
<evidence type="ECO:0000313" key="3">
    <source>
        <dbReference type="Proteomes" id="UP000593571"/>
    </source>
</evidence>
<name>A0A7J8K5B3_ROUAE</name>
<sequence length="130" mass="14873">MLKFKKVSLLGWSDGGITALIAAAKHPSYIHKMVIWGANAYVTEEDEMIYQGIRDVSKWSEKIRKPLETLYGYDYFAKTCEKWVDGIKQFKHLPDGRLCELFKGSFADYRGCLSSRISQGLMHSPTIPTY</sequence>
<dbReference type="PANTHER" id="PTHR46331:SF2">
    <property type="entry name" value="VALACYCLOVIR HYDROLASE"/>
    <property type="match status" value="1"/>
</dbReference>
<dbReference type="PANTHER" id="PTHR46331">
    <property type="entry name" value="VALACYCLOVIR HYDROLASE"/>
    <property type="match status" value="1"/>
</dbReference>
<accession>A0A7J8K5B3</accession>
<evidence type="ECO:0000313" key="2">
    <source>
        <dbReference type="EMBL" id="KAF6504045.1"/>
    </source>
</evidence>
<proteinExistence type="predicted"/>
<feature type="domain" description="AB hydrolase-1" evidence="1">
    <location>
        <begin position="2"/>
        <end position="67"/>
    </location>
</feature>
<dbReference type="InterPro" id="IPR000073">
    <property type="entry name" value="AB_hydrolase_1"/>
</dbReference>
<reference evidence="2 3" key="1">
    <citation type="journal article" date="2020" name="Nature">
        <title>Six reference-quality genomes reveal evolution of bat adaptations.</title>
        <authorList>
            <person name="Jebb D."/>
            <person name="Huang Z."/>
            <person name="Pippel M."/>
            <person name="Hughes G.M."/>
            <person name="Lavrichenko K."/>
            <person name="Devanna P."/>
            <person name="Winkler S."/>
            <person name="Jermiin L.S."/>
            <person name="Skirmuntt E.C."/>
            <person name="Katzourakis A."/>
            <person name="Burkitt-Gray L."/>
            <person name="Ray D.A."/>
            <person name="Sullivan K.A.M."/>
            <person name="Roscito J.G."/>
            <person name="Kirilenko B.M."/>
            <person name="Davalos L.M."/>
            <person name="Corthals A.P."/>
            <person name="Power M.L."/>
            <person name="Jones G."/>
            <person name="Ransome R.D."/>
            <person name="Dechmann D.K.N."/>
            <person name="Locatelli A.G."/>
            <person name="Puechmaille S.J."/>
            <person name="Fedrigo O."/>
            <person name="Jarvis E.D."/>
            <person name="Hiller M."/>
            <person name="Vernes S.C."/>
            <person name="Myers E.W."/>
            <person name="Teeling E.C."/>
        </authorList>
    </citation>
    <scope>NUCLEOTIDE SEQUENCE [LARGE SCALE GENOMIC DNA]</scope>
    <source>
        <strain evidence="2">MRouAeg1</strain>
        <tissue evidence="2">Muscle</tissue>
    </source>
</reference>
<keyword evidence="3" id="KW-1185">Reference proteome</keyword>
<dbReference type="Pfam" id="PF00561">
    <property type="entry name" value="Abhydrolase_1"/>
    <property type="match status" value="1"/>
</dbReference>
<dbReference type="Gene3D" id="3.40.50.1820">
    <property type="entry name" value="alpha/beta hydrolase"/>
    <property type="match status" value="1"/>
</dbReference>
<dbReference type="GO" id="GO:0017171">
    <property type="term" value="F:serine hydrolase activity"/>
    <property type="evidence" value="ECO:0007669"/>
    <property type="project" value="TreeGrafter"/>
</dbReference>
<organism evidence="2 3">
    <name type="scientific">Rousettus aegyptiacus</name>
    <name type="common">Egyptian fruit bat</name>
    <name type="synonym">Pteropus aegyptiacus</name>
    <dbReference type="NCBI Taxonomy" id="9407"/>
    <lineage>
        <taxon>Eukaryota</taxon>
        <taxon>Metazoa</taxon>
        <taxon>Chordata</taxon>
        <taxon>Craniata</taxon>
        <taxon>Vertebrata</taxon>
        <taxon>Euteleostomi</taxon>
        <taxon>Mammalia</taxon>
        <taxon>Eutheria</taxon>
        <taxon>Laurasiatheria</taxon>
        <taxon>Chiroptera</taxon>
        <taxon>Yinpterochiroptera</taxon>
        <taxon>Pteropodoidea</taxon>
        <taxon>Pteropodidae</taxon>
        <taxon>Rousettinae</taxon>
        <taxon>Rousettus</taxon>
    </lineage>
</organism>
<gene>
    <name evidence="2" type="ORF">HJG63_001544</name>
</gene>
<dbReference type="SUPFAM" id="SSF53474">
    <property type="entry name" value="alpha/beta-Hydrolases"/>
    <property type="match status" value="1"/>
</dbReference>
<evidence type="ECO:0000259" key="1">
    <source>
        <dbReference type="Pfam" id="PF00561"/>
    </source>
</evidence>
<dbReference type="Proteomes" id="UP000593571">
    <property type="component" value="Unassembled WGS sequence"/>
</dbReference>
<dbReference type="AlphaFoldDB" id="A0A7J8K5B3"/>